<gene>
    <name evidence="2" type="ORF">C0Q70_20376</name>
</gene>
<feature type="compositionally biased region" description="Basic residues" evidence="1">
    <location>
        <begin position="427"/>
        <end position="447"/>
    </location>
</feature>
<evidence type="ECO:0000313" key="3">
    <source>
        <dbReference type="Proteomes" id="UP000245119"/>
    </source>
</evidence>
<feature type="region of interest" description="Disordered" evidence="1">
    <location>
        <begin position="134"/>
        <end position="188"/>
    </location>
</feature>
<feature type="compositionally biased region" description="Low complexity" evidence="1">
    <location>
        <begin position="160"/>
        <end position="182"/>
    </location>
</feature>
<feature type="region of interest" description="Disordered" evidence="1">
    <location>
        <begin position="401"/>
        <end position="447"/>
    </location>
</feature>
<feature type="region of interest" description="Disordered" evidence="1">
    <location>
        <begin position="210"/>
        <end position="310"/>
    </location>
</feature>
<evidence type="ECO:0000313" key="2">
    <source>
        <dbReference type="EMBL" id="PVD19883.1"/>
    </source>
</evidence>
<comment type="caution">
    <text evidence="2">The sequence shown here is derived from an EMBL/GenBank/DDBJ whole genome shotgun (WGS) entry which is preliminary data.</text>
</comment>
<reference evidence="2 3" key="1">
    <citation type="submission" date="2018-04" db="EMBL/GenBank/DDBJ databases">
        <title>The genome of golden apple snail Pomacea canaliculata provides insight into stress tolerance and invasive adaptation.</title>
        <authorList>
            <person name="Liu C."/>
            <person name="Liu B."/>
            <person name="Ren Y."/>
            <person name="Zhang Y."/>
            <person name="Wang H."/>
            <person name="Li S."/>
            <person name="Jiang F."/>
            <person name="Yin L."/>
            <person name="Zhang G."/>
            <person name="Qian W."/>
            <person name="Fan W."/>
        </authorList>
    </citation>
    <scope>NUCLEOTIDE SEQUENCE [LARGE SCALE GENOMIC DNA]</scope>
    <source>
        <strain evidence="2">SZHN2017</strain>
        <tissue evidence="2">Muscle</tissue>
    </source>
</reference>
<proteinExistence type="predicted"/>
<dbReference type="EMBL" id="PZQS01000013">
    <property type="protein sequence ID" value="PVD19883.1"/>
    <property type="molecule type" value="Genomic_DNA"/>
</dbReference>
<organism evidence="2 3">
    <name type="scientific">Pomacea canaliculata</name>
    <name type="common">Golden apple snail</name>
    <dbReference type="NCBI Taxonomy" id="400727"/>
    <lineage>
        <taxon>Eukaryota</taxon>
        <taxon>Metazoa</taxon>
        <taxon>Spiralia</taxon>
        <taxon>Lophotrochozoa</taxon>
        <taxon>Mollusca</taxon>
        <taxon>Gastropoda</taxon>
        <taxon>Caenogastropoda</taxon>
        <taxon>Architaenioglossa</taxon>
        <taxon>Ampullarioidea</taxon>
        <taxon>Ampullariidae</taxon>
        <taxon>Pomacea</taxon>
    </lineage>
</organism>
<sequence length="447" mass="48674">MPIQIRVVVPAAAVSDPWESGTDDAVEDNADDDASSRNNSNATGNLNRRKIVTMKKRKVVHRRYRPVSAPVVRLRPQLPVKPCDIRINVASTYNMEDEHEYIMKTALTAYNRHKLSEDSDQSCLTSRVKDEVGLEEIVQNGPGHRESPEDNGVSCRPDSSRGCPTLSSSSSSKSEQPSSSSSTNIVGGPRMKVVQLSLCTLRDAYGRELPPMPHTHSVPMSRPSSAFPSRYSPTKKGGEASRCDPDIRNSAKDLSPHQQQVRSTLTSPKTMDAPLSRSAAYRLRNRTTHSWSQDASANSSTHDPMTMSCPNARSLEEHMRKARTHVPRDPNPSPVIVKAKGIASPATSPGGGVGQNQRPASCYTYDGGFFLSPSNAKDFVIHPDWVSEAITVNKVSLLERGGRSRTPAKSTAVHGSGAAGESGSSQRRARRCKSAPPPKHRNPITWS</sequence>
<feature type="compositionally biased region" description="Polar residues" evidence="1">
    <location>
        <begin position="256"/>
        <end position="269"/>
    </location>
</feature>
<feature type="region of interest" description="Disordered" evidence="1">
    <location>
        <begin position="16"/>
        <end position="49"/>
    </location>
</feature>
<dbReference type="AlphaFoldDB" id="A0A2T7NFC7"/>
<feature type="compositionally biased region" description="Basic and acidic residues" evidence="1">
    <location>
        <begin position="236"/>
        <end position="255"/>
    </location>
</feature>
<feature type="compositionally biased region" description="Low complexity" evidence="1">
    <location>
        <begin position="412"/>
        <end position="426"/>
    </location>
</feature>
<feature type="compositionally biased region" description="Polar residues" evidence="1">
    <location>
        <begin position="288"/>
        <end position="310"/>
    </location>
</feature>
<feature type="compositionally biased region" description="Acidic residues" evidence="1">
    <location>
        <begin position="21"/>
        <end position="33"/>
    </location>
</feature>
<evidence type="ECO:0000256" key="1">
    <source>
        <dbReference type="SAM" id="MobiDB-lite"/>
    </source>
</evidence>
<name>A0A2T7NFC7_POMCA</name>
<protein>
    <submittedName>
        <fullName evidence="2">Uncharacterized protein</fullName>
    </submittedName>
</protein>
<keyword evidence="3" id="KW-1185">Reference proteome</keyword>
<dbReference type="OrthoDB" id="6152580at2759"/>
<accession>A0A2T7NFC7</accession>
<dbReference type="Proteomes" id="UP000245119">
    <property type="component" value="Linkage Group LG13"/>
</dbReference>